<organism evidence="17 18">
    <name type="scientific">Bombardia bombarda</name>
    <dbReference type="NCBI Taxonomy" id="252184"/>
    <lineage>
        <taxon>Eukaryota</taxon>
        <taxon>Fungi</taxon>
        <taxon>Dikarya</taxon>
        <taxon>Ascomycota</taxon>
        <taxon>Pezizomycotina</taxon>
        <taxon>Sordariomycetes</taxon>
        <taxon>Sordariomycetidae</taxon>
        <taxon>Sordariales</taxon>
        <taxon>Lasiosphaeriaceae</taxon>
        <taxon>Bombardia</taxon>
    </lineage>
</organism>
<dbReference type="GO" id="GO:0005524">
    <property type="term" value="F:ATP binding"/>
    <property type="evidence" value="ECO:0007669"/>
    <property type="project" value="UniProtKB-UniRule"/>
</dbReference>
<dbReference type="Pfam" id="PF00069">
    <property type="entry name" value="Pkinase"/>
    <property type="match status" value="1"/>
</dbReference>
<comment type="caution">
    <text evidence="17">The sequence shown here is derived from an EMBL/GenBank/DDBJ whole genome shotgun (WGS) entry which is preliminary data.</text>
</comment>
<comment type="catalytic activity">
    <reaction evidence="14">
        <text>L-seryl-[protein] + ATP = O-phospho-L-seryl-[protein] + ADP + H(+)</text>
        <dbReference type="Rhea" id="RHEA:17989"/>
        <dbReference type="Rhea" id="RHEA-COMP:9863"/>
        <dbReference type="Rhea" id="RHEA-COMP:11604"/>
        <dbReference type="ChEBI" id="CHEBI:15378"/>
        <dbReference type="ChEBI" id="CHEBI:29999"/>
        <dbReference type="ChEBI" id="CHEBI:30616"/>
        <dbReference type="ChEBI" id="CHEBI:83421"/>
        <dbReference type="ChEBI" id="CHEBI:456216"/>
        <dbReference type="EC" id="2.7.11.1"/>
    </reaction>
</comment>
<dbReference type="InterPro" id="IPR051334">
    <property type="entry name" value="SRPK"/>
</dbReference>
<dbReference type="PROSITE" id="PS00107">
    <property type="entry name" value="PROTEIN_KINASE_ATP"/>
    <property type="match status" value="1"/>
</dbReference>
<comment type="function">
    <text evidence="1">Component of the EKC/KEOPS complex that is required for the formation of a threonylcarbamoyl group on adenosine at position 37 (t(6)A37) in tRNAs that read codons beginning with adenine. The complex is probably involved in the transfer of the threonylcarbamoyl moiety of threonylcarbamoyl-AMP (TC-AMP) to the N6 group of A37. BUD32 has ATPase activity in the context of the EKC/KEOPS complex and likely plays a supporting role to the catalytic subunit KAE1. The EKC/KEOPS complex also promotes both telomere uncapping and telomere elongation. The complex is required for efficient recruitment of transcriptional coactivators.</text>
</comment>
<dbReference type="Gene3D" id="1.10.510.10">
    <property type="entry name" value="Transferase(Phosphotransferase) domain 1"/>
    <property type="match status" value="1"/>
</dbReference>
<dbReference type="GO" id="GO:0000245">
    <property type="term" value="P:spliceosomal complex assembly"/>
    <property type="evidence" value="ECO:0007669"/>
    <property type="project" value="TreeGrafter"/>
</dbReference>
<accession>A0AA39WCA1</accession>
<keyword evidence="9 17" id="KW-0418">Kinase</keyword>
<dbReference type="Gene3D" id="3.30.200.20">
    <property type="entry name" value="Phosphorylase Kinase, domain 1"/>
    <property type="match status" value="1"/>
</dbReference>
<evidence type="ECO:0000256" key="12">
    <source>
        <dbReference type="ARBA" id="ARBA00033194"/>
    </source>
</evidence>
<comment type="catalytic activity">
    <reaction evidence="13">
        <text>L-threonyl-[protein] + ATP = O-phospho-L-threonyl-[protein] + ADP + H(+)</text>
        <dbReference type="Rhea" id="RHEA:46608"/>
        <dbReference type="Rhea" id="RHEA-COMP:11060"/>
        <dbReference type="Rhea" id="RHEA-COMP:11605"/>
        <dbReference type="ChEBI" id="CHEBI:15378"/>
        <dbReference type="ChEBI" id="CHEBI:30013"/>
        <dbReference type="ChEBI" id="CHEBI:30616"/>
        <dbReference type="ChEBI" id="CHEBI:61977"/>
        <dbReference type="ChEBI" id="CHEBI:456216"/>
        <dbReference type="EC" id="2.7.11.1"/>
    </reaction>
</comment>
<protein>
    <recommendedName>
        <fullName evidence="5">EKC/KEOPS complex subunit BUD32</fullName>
        <ecNumber evidence="3">2.7.11.1</ecNumber>
    </recommendedName>
    <alternativeName>
        <fullName evidence="11 12">Atypical Serine/threonine protein kinase BUD32</fullName>
    </alternativeName>
    <alternativeName>
        <fullName evidence="4">EKC/KEOPS complex subunit bud32</fullName>
    </alternativeName>
</protein>
<keyword evidence="8 15" id="KW-0547">Nucleotide-binding</keyword>
<keyword evidence="18" id="KW-1185">Reference proteome</keyword>
<dbReference type="InterPro" id="IPR000719">
    <property type="entry name" value="Prot_kinase_dom"/>
</dbReference>
<name>A0AA39WCA1_9PEZI</name>
<dbReference type="GO" id="GO:0050684">
    <property type="term" value="P:regulation of mRNA processing"/>
    <property type="evidence" value="ECO:0007669"/>
    <property type="project" value="TreeGrafter"/>
</dbReference>
<evidence type="ECO:0000256" key="13">
    <source>
        <dbReference type="ARBA" id="ARBA00047899"/>
    </source>
</evidence>
<evidence type="ECO:0000256" key="10">
    <source>
        <dbReference type="ARBA" id="ARBA00022840"/>
    </source>
</evidence>
<evidence type="ECO:0000256" key="2">
    <source>
        <dbReference type="ARBA" id="ARBA00011534"/>
    </source>
</evidence>
<evidence type="ECO:0000256" key="5">
    <source>
        <dbReference type="ARBA" id="ARBA00019973"/>
    </source>
</evidence>
<dbReference type="PROSITE" id="PS50011">
    <property type="entry name" value="PROTEIN_KINASE_DOM"/>
    <property type="match status" value="1"/>
</dbReference>
<dbReference type="PROSITE" id="PS00109">
    <property type="entry name" value="PROTEIN_KINASE_TYR"/>
    <property type="match status" value="1"/>
</dbReference>
<sequence>GGFHPVELGDCFDTDGRFRVAHKLGFGGYGTVWLCRDSIMGKWRALKIMAAQASEQAQCPDLQAIDFFSKFGPKELEDNHIVSPLHHFFHDGPNGHHLCVVLPWLGSTLQDFNKVYAHCSSLAKDICFQLVEAMHFLHANGLCHGDFRNSNIMFHLSDGID</sequence>
<gene>
    <name evidence="17" type="ORF">B0T17DRAFT_501310</name>
</gene>
<evidence type="ECO:0000313" key="17">
    <source>
        <dbReference type="EMBL" id="KAK0609656.1"/>
    </source>
</evidence>
<evidence type="ECO:0000256" key="11">
    <source>
        <dbReference type="ARBA" id="ARBA00030980"/>
    </source>
</evidence>
<dbReference type="EMBL" id="JAULSR010000012">
    <property type="protein sequence ID" value="KAK0609656.1"/>
    <property type="molecule type" value="Genomic_DNA"/>
</dbReference>
<evidence type="ECO:0000256" key="9">
    <source>
        <dbReference type="ARBA" id="ARBA00022777"/>
    </source>
</evidence>
<evidence type="ECO:0000256" key="6">
    <source>
        <dbReference type="ARBA" id="ARBA00022527"/>
    </source>
</evidence>
<feature type="domain" description="Protein kinase" evidence="16">
    <location>
        <begin position="18"/>
        <end position="161"/>
    </location>
</feature>
<dbReference type="Proteomes" id="UP001174934">
    <property type="component" value="Unassembled WGS sequence"/>
</dbReference>
<dbReference type="SUPFAM" id="SSF56112">
    <property type="entry name" value="Protein kinase-like (PK-like)"/>
    <property type="match status" value="1"/>
</dbReference>
<comment type="subunit">
    <text evidence="2">Component of the EKC/KEOPS complex composed of at least BUD32, CGI121, GON7, KAE1 and PCC1; the whole complex dimerizes.</text>
</comment>
<evidence type="ECO:0000256" key="14">
    <source>
        <dbReference type="ARBA" id="ARBA00048679"/>
    </source>
</evidence>
<evidence type="ECO:0000259" key="16">
    <source>
        <dbReference type="PROSITE" id="PS50011"/>
    </source>
</evidence>
<evidence type="ECO:0000256" key="1">
    <source>
        <dbReference type="ARBA" id="ARBA00003747"/>
    </source>
</evidence>
<keyword evidence="10 15" id="KW-0067">ATP-binding</keyword>
<dbReference type="PANTHER" id="PTHR47634">
    <property type="entry name" value="PROTEIN KINASE DOMAIN-CONTAINING PROTEIN-RELATED"/>
    <property type="match status" value="1"/>
</dbReference>
<evidence type="ECO:0000256" key="4">
    <source>
        <dbReference type="ARBA" id="ARBA00013948"/>
    </source>
</evidence>
<feature type="binding site" evidence="15">
    <location>
        <position position="47"/>
    </location>
    <ligand>
        <name>ATP</name>
        <dbReference type="ChEBI" id="CHEBI:30616"/>
    </ligand>
</feature>
<keyword evidence="7" id="KW-0808">Transferase</keyword>
<proteinExistence type="predicted"/>
<reference evidence="17" key="1">
    <citation type="submission" date="2023-06" db="EMBL/GenBank/DDBJ databases">
        <title>Genome-scale phylogeny and comparative genomics of the fungal order Sordariales.</title>
        <authorList>
            <consortium name="Lawrence Berkeley National Laboratory"/>
            <person name="Hensen N."/>
            <person name="Bonometti L."/>
            <person name="Westerberg I."/>
            <person name="Brannstrom I.O."/>
            <person name="Guillou S."/>
            <person name="Cros-Aarteil S."/>
            <person name="Calhoun S."/>
            <person name="Haridas S."/>
            <person name="Kuo A."/>
            <person name="Mondo S."/>
            <person name="Pangilinan J."/>
            <person name="Riley R."/>
            <person name="LaButti K."/>
            <person name="Andreopoulos B."/>
            <person name="Lipzen A."/>
            <person name="Chen C."/>
            <person name="Yanf M."/>
            <person name="Daum C."/>
            <person name="Ng V."/>
            <person name="Clum A."/>
            <person name="Steindorff A."/>
            <person name="Ohm R."/>
            <person name="Martin F."/>
            <person name="Silar P."/>
            <person name="Natvig D."/>
            <person name="Lalanne C."/>
            <person name="Gautier V."/>
            <person name="Ament-velasquez S.L."/>
            <person name="Kruys A."/>
            <person name="Hutchinson M.I."/>
            <person name="Powell A.J."/>
            <person name="Barry K."/>
            <person name="Miller A.N."/>
            <person name="Grigoriev I.V."/>
            <person name="Debuchy R."/>
            <person name="Gladieux P."/>
            <person name="Thoren M.H."/>
            <person name="Johannesson H."/>
        </authorList>
    </citation>
    <scope>NUCLEOTIDE SEQUENCE</scope>
    <source>
        <strain evidence="17">SMH3391-2</strain>
    </source>
</reference>
<evidence type="ECO:0000256" key="7">
    <source>
        <dbReference type="ARBA" id="ARBA00022679"/>
    </source>
</evidence>
<keyword evidence="6" id="KW-0723">Serine/threonine-protein kinase</keyword>
<dbReference type="InterPro" id="IPR017441">
    <property type="entry name" value="Protein_kinase_ATP_BS"/>
</dbReference>
<dbReference type="EC" id="2.7.11.1" evidence="3"/>
<dbReference type="GO" id="GO:0004674">
    <property type="term" value="F:protein serine/threonine kinase activity"/>
    <property type="evidence" value="ECO:0007669"/>
    <property type="project" value="UniProtKB-KW"/>
</dbReference>
<evidence type="ECO:0000256" key="8">
    <source>
        <dbReference type="ARBA" id="ARBA00022741"/>
    </source>
</evidence>
<feature type="non-terminal residue" evidence="17">
    <location>
        <position position="1"/>
    </location>
</feature>
<dbReference type="PANTHER" id="PTHR47634:SF9">
    <property type="entry name" value="PROTEIN KINASE DOMAIN-CONTAINING PROTEIN-RELATED"/>
    <property type="match status" value="1"/>
</dbReference>
<dbReference type="InterPro" id="IPR008266">
    <property type="entry name" value="Tyr_kinase_AS"/>
</dbReference>
<evidence type="ECO:0000256" key="15">
    <source>
        <dbReference type="PROSITE-ProRule" id="PRU10141"/>
    </source>
</evidence>
<dbReference type="InterPro" id="IPR011009">
    <property type="entry name" value="Kinase-like_dom_sf"/>
</dbReference>
<evidence type="ECO:0000256" key="3">
    <source>
        <dbReference type="ARBA" id="ARBA00012513"/>
    </source>
</evidence>
<evidence type="ECO:0000313" key="18">
    <source>
        <dbReference type="Proteomes" id="UP001174934"/>
    </source>
</evidence>
<dbReference type="AlphaFoldDB" id="A0AA39WCA1"/>